<dbReference type="GO" id="GO:0035091">
    <property type="term" value="F:phosphatidylinositol binding"/>
    <property type="evidence" value="ECO:0007669"/>
    <property type="project" value="TreeGrafter"/>
</dbReference>
<feature type="region of interest" description="Disordered" evidence="1">
    <location>
        <begin position="356"/>
        <end position="439"/>
    </location>
</feature>
<accession>A0A2N1JCQ3</accession>
<feature type="compositionally biased region" description="Basic and acidic residues" evidence="1">
    <location>
        <begin position="389"/>
        <end position="417"/>
    </location>
</feature>
<dbReference type="EMBL" id="KZ454989">
    <property type="protein sequence ID" value="PKI84307.1"/>
    <property type="molecule type" value="Genomic_DNA"/>
</dbReference>
<feature type="region of interest" description="Disordered" evidence="1">
    <location>
        <begin position="1"/>
        <end position="23"/>
    </location>
</feature>
<sequence>MAAPPPRRDPNANVPPAREMKGKTKFSQWTEKMFDKGTKVSDFFSGYANGASNWLGGERFWPATGDFPLEVEKCARILRNFTREGIPVKERLESEGKKKLLDREVVKKIPPQVIRNAKGLCIYSSMKSGIAPFGGMGGSGLLVGRLPDGSWSPPSCILPNNTTAGLMLGLDIADIILVINTDEMLESFKSHKFSLTIDTAAAAGPMGASYSGSLDIKKKPAPIFSYVHSRGFYGGIEVAGQAFLDRFDENERVYYWPGIKAGDILAGKVRIPDSAKPLMEALYEAETGIAQGGVLELMGPVDLPTGPDTSALLDEKMAVLKDGEKIQLPPTPAQLEAMEMSGFKDEHDEAIERKEREAIRNLPPPPRHPGTSATSIRKAPPVAGETDVLIEKLEENPTKQDAVKSNGDDKTDTHESDAIQPKDVANEETLAKTTMSITN</sequence>
<dbReference type="STRING" id="2020962.A0A2N1JCQ3"/>
<dbReference type="PANTHER" id="PTHR15629:SF40">
    <property type="entry name" value="YSC84 ACTIN-BINDING DOMAIN-CONTAINING PROTEIN"/>
    <property type="match status" value="1"/>
</dbReference>
<dbReference type="Pfam" id="PF04366">
    <property type="entry name" value="Ysc84"/>
    <property type="match status" value="1"/>
</dbReference>
<feature type="domain" description="Ysc84 actin-binding" evidence="2">
    <location>
        <begin position="162"/>
        <end position="284"/>
    </location>
</feature>
<proteinExistence type="predicted"/>
<dbReference type="CDD" id="cd11524">
    <property type="entry name" value="SYLF"/>
    <property type="match status" value="1"/>
</dbReference>
<keyword evidence="4" id="KW-1185">Reference proteome</keyword>
<evidence type="ECO:0000259" key="2">
    <source>
        <dbReference type="Pfam" id="PF04366"/>
    </source>
</evidence>
<protein>
    <recommendedName>
        <fullName evidence="2">Ysc84 actin-binding domain-containing protein</fullName>
    </recommendedName>
</protein>
<evidence type="ECO:0000313" key="4">
    <source>
        <dbReference type="Proteomes" id="UP000232875"/>
    </source>
</evidence>
<reference evidence="3 4" key="1">
    <citation type="submission" date="2017-10" db="EMBL/GenBank/DDBJ databases">
        <title>A novel species of cold-tolerant Malassezia isolated from bats.</title>
        <authorList>
            <person name="Lorch J.M."/>
            <person name="Palmer J.M."/>
            <person name="Vanderwolf K.J."/>
            <person name="Schmidt K.Z."/>
            <person name="Verant M.L."/>
            <person name="Weller T.J."/>
            <person name="Blehert D.S."/>
        </authorList>
    </citation>
    <scope>NUCLEOTIDE SEQUENCE [LARGE SCALE GENOMIC DNA]</scope>
    <source>
        <strain evidence="3 4">NWHC:44797-103</strain>
    </source>
</reference>
<dbReference type="InterPro" id="IPR051702">
    <property type="entry name" value="SH3_domain_YSC84-like"/>
</dbReference>
<dbReference type="PANTHER" id="PTHR15629">
    <property type="entry name" value="SH3YL1 PROTEIN"/>
    <property type="match status" value="1"/>
</dbReference>
<feature type="compositionally biased region" description="Basic and acidic residues" evidence="1">
    <location>
        <begin position="1"/>
        <end position="10"/>
    </location>
</feature>
<evidence type="ECO:0000256" key="1">
    <source>
        <dbReference type="SAM" id="MobiDB-lite"/>
    </source>
</evidence>
<dbReference type="InterPro" id="IPR007461">
    <property type="entry name" value="Ysc84_actin-binding"/>
</dbReference>
<dbReference type="Proteomes" id="UP000232875">
    <property type="component" value="Unassembled WGS sequence"/>
</dbReference>
<dbReference type="OrthoDB" id="10255128at2759"/>
<name>A0A2N1JCQ3_9BASI</name>
<organism evidence="3 4">
    <name type="scientific">Malassezia vespertilionis</name>
    <dbReference type="NCBI Taxonomy" id="2020962"/>
    <lineage>
        <taxon>Eukaryota</taxon>
        <taxon>Fungi</taxon>
        <taxon>Dikarya</taxon>
        <taxon>Basidiomycota</taxon>
        <taxon>Ustilaginomycotina</taxon>
        <taxon>Malasseziomycetes</taxon>
        <taxon>Malasseziales</taxon>
        <taxon>Malasseziaceae</taxon>
        <taxon>Malassezia</taxon>
    </lineage>
</organism>
<evidence type="ECO:0000313" key="3">
    <source>
        <dbReference type="EMBL" id="PKI84307.1"/>
    </source>
</evidence>
<dbReference type="AlphaFoldDB" id="A0A2N1JCQ3"/>
<gene>
    <name evidence="3" type="ORF">MVES_001538</name>
</gene>